<dbReference type="Gene3D" id="2.40.50.140">
    <property type="entry name" value="Nucleic acid-binding proteins"/>
    <property type="match status" value="4"/>
</dbReference>
<reference evidence="7 8" key="1">
    <citation type="submission" date="2016-10" db="EMBL/GenBank/DDBJ databases">
        <authorList>
            <person name="de Groot N.N."/>
        </authorList>
    </citation>
    <scope>NUCLEOTIDE SEQUENCE [LARGE SCALE GENOMIC DNA]</scope>
    <source>
        <strain evidence="7 8">DSM 23126</strain>
    </source>
</reference>
<dbReference type="GO" id="GO:0006412">
    <property type="term" value="P:translation"/>
    <property type="evidence" value="ECO:0007669"/>
    <property type="project" value="TreeGrafter"/>
</dbReference>
<evidence type="ECO:0000256" key="1">
    <source>
        <dbReference type="ARBA" id="ARBA00006767"/>
    </source>
</evidence>
<dbReference type="SMART" id="SM00316">
    <property type="entry name" value="S1"/>
    <property type="match status" value="4"/>
</dbReference>
<dbReference type="CDD" id="cd05687">
    <property type="entry name" value="S1_RPS1_repeat_ec1_hs1"/>
    <property type="match status" value="1"/>
</dbReference>
<feature type="domain" description="S1 motif" evidence="6">
    <location>
        <begin position="18"/>
        <end position="85"/>
    </location>
</feature>
<proteinExistence type="inferred from homology"/>
<evidence type="ECO:0000256" key="4">
    <source>
        <dbReference type="ARBA" id="ARBA00025604"/>
    </source>
</evidence>
<dbReference type="PANTHER" id="PTHR10724">
    <property type="entry name" value="30S RIBOSOMAL PROTEIN S1"/>
    <property type="match status" value="1"/>
</dbReference>
<organism evidence="7 8">
    <name type="scientific">Marinococcus luteus</name>
    <dbReference type="NCBI Taxonomy" id="1122204"/>
    <lineage>
        <taxon>Bacteria</taxon>
        <taxon>Bacillati</taxon>
        <taxon>Bacillota</taxon>
        <taxon>Bacilli</taxon>
        <taxon>Bacillales</taxon>
        <taxon>Bacillaceae</taxon>
        <taxon>Marinococcus</taxon>
    </lineage>
</organism>
<dbReference type="Proteomes" id="UP000199488">
    <property type="component" value="Unassembled WGS sequence"/>
</dbReference>
<dbReference type="GO" id="GO:0003729">
    <property type="term" value="F:mRNA binding"/>
    <property type="evidence" value="ECO:0007669"/>
    <property type="project" value="UniProtKB-ARBA"/>
</dbReference>
<dbReference type="PANTHER" id="PTHR10724:SF7">
    <property type="entry name" value="SMALL RIBOSOMAL SUBUNIT PROTEIN BS1C"/>
    <property type="match status" value="1"/>
</dbReference>
<dbReference type="InterPro" id="IPR050437">
    <property type="entry name" value="Ribos_protein_bS1-like"/>
</dbReference>
<dbReference type="AlphaFoldDB" id="A0A1H2RDI0"/>
<evidence type="ECO:0000256" key="2">
    <source>
        <dbReference type="ARBA" id="ARBA00022980"/>
    </source>
</evidence>
<feature type="region of interest" description="Disordered" evidence="5">
    <location>
        <begin position="344"/>
        <end position="384"/>
    </location>
</feature>
<dbReference type="InterPro" id="IPR012340">
    <property type="entry name" value="NA-bd_OB-fold"/>
</dbReference>
<evidence type="ECO:0000256" key="5">
    <source>
        <dbReference type="SAM" id="MobiDB-lite"/>
    </source>
</evidence>
<gene>
    <name evidence="7" type="ORF">SAMN05421781_0714</name>
</gene>
<dbReference type="STRING" id="1122204.SAMN05421781_0714"/>
<dbReference type="CDD" id="cd04465">
    <property type="entry name" value="S1_RPS1_repeat_ec2_hs2"/>
    <property type="match status" value="1"/>
</dbReference>
<feature type="domain" description="S1 motif" evidence="6">
    <location>
        <begin position="189"/>
        <end position="257"/>
    </location>
</feature>
<dbReference type="PROSITE" id="PS50126">
    <property type="entry name" value="S1"/>
    <property type="match status" value="4"/>
</dbReference>
<name>A0A1H2RDI0_9BACI</name>
<keyword evidence="8" id="KW-1185">Reference proteome</keyword>
<dbReference type="InterPro" id="IPR035104">
    <property type="entry name" value="Ribosomal_protein_S1-like"/>
</dbReference>
<comment type="function">
    <text evidence="4">Binds mRNA; thus facilitating recognition of the initiation point. It is needed to translate mRNA with a short Shine-Dalgarno (SD) purine-rich sequence.</text>
</comment>
<feature type="domain" description="S1 motif" evidence="6">
    <location>
        <begin position="274"/>
        <end position="343"/>
    </location>
</feature>
<dbReference type="PRINTS" id="PR00681">
    <property type="entry name" value="RIBOSOMALS1"/>
</dbReference>
<dbReference type="GO" id="GO:0022627">
    <property type="term" value="C:cytosolic small ribosomal subunit"/>
    <property type="evidence" value="ECO:0007669"/>
    <property type="project" value="TreeGrafter"/>
</dbReference>
<dbReference type="FunFam" id="2.40.50.140:FF:000103">
    <property type="entry name" value="protein RRP5 homolog"/>
    <property type="match status" value="1"/>
</dbReference>
<dbReference type="CDD" id="cd05688">
    <property type="entry name" value="S1_RPS1_repeat_ec3"/>
    <property type="match status" value="1"/>
</dbReference>
<dbReference type="Pfam" id="PF00575">
    <property type="entry name" value="S1"/>
    <property type="match status" value="4"/>
</dbReference>
<dbReference type="OrthoDB" id="9804077at2"/>
<dbReference type="RefSeq" id="WP_091611240.1">
    <property type="nucleotide sequence ID" value="NZ_FNNC01000001.1"/>
</dbReference>
<keyword evidence="2 7" id="KW-0689">Ribosomal protein</keyword>
<feature type="compositionally biased region" description="Basic and acidic residues" evidence="5">
    <location>
        <begin position="344"/>
        <end position="357"/>
    </location>
</feature>
<dbReference type="FunFam" id="2.40.50.140:FF:000051">
    <property type="entry name" value="RNA-binding transcriptional accessory protein"/>
    <property type="match status" value="1"/>
</dbReference>
<evidence type="ECO:0000313" key="7">
    <source>
        <dbReference type="EMBL" id="SDW17467.1"/>
    </source>
</evidence>
<evidence type="ECO:0000313" key="8">
    <source>
        <dbReference type="Proteomes" id="UP000199488"/>
    </source>
</evidence>
<accession>A0A1H2RDI0</accession>
<keyword evidence="3" id="KW-0687">Ribonucleoprotein</keyword>
<sequence>MADEMNNELEGMKEFNVGDIITATVTKVEEKQAYADAGYKVDAVIPISELSSLHVEKVDDVLKEGDQLEFKVTKMEDDELVLSRRAALADKSWGELQEKYESGDVIEAQVAEIVKGGLVVDLGVRGFIPASLVERYYVEDFSDYQGKTLRLKIAEIDPEENKLILSQRAVLDEEAEVKKKEVLENLNVGDTVKGTVQRLTNFGAFVDVGGVDGLVHISQMAHHRVESPGEIVNEGDEIEVKILAVDPDSERVSLSIKDTLPGPWTTIEGQIEAGDVIDGQVKRLVSFGAFVEVAPGVEGLVHISQIANRHIGTPGEVLEEGQAVTAKVLDINPAEHRISLSIRELENPETSDSKVQSEYEAPEEDHAGFSLGDMVGDQLKKYKK</sequence>
<comment type="similarity">
    <text evidence="1">Belongs to the bacterial ribosomal protein bS1 family.</text>
</comment>
<evidence type="ECO:0000256" key="3">
    <source>
        <dbReference type="ARBA" id="ARBA00023274"/>
    </source>
</evidence>
<dbReference type="InterPro" id="IPR003029">
    <property type="entry name" value="S1_domain"/>
</dbReference>
<evidence type="ECO:0000259" key="6">
    <source>
        <dbReference type="PROSITE" id="PS50126"/>
    </source>
</evidence>
<feature type="domain" description="S1 motif" evidence="6">
    <location>
        <begin position="103"/>
        <end position="168"/>
    </location>
</feature>
<dbReference type="EMBL" id="FNNC01000001">
    <property type="protein sequence ID" value="SDW17467.1"/>
    <property type="molecule type" value="Genomic_DNA"/>
</dbReference>
<dbReference type="NCBIfam" id="NF005208">
    <property type="entry name" value="PRK06676.1"/>
    <property type="match status" value="1"/>
</dbReference>
<protein>
    <submittedName>
        <fullName evidence="7">SSU ribosomal protein S1P</fullName>
    </submittedName>
</protein>
<dbReference type="SUPFAM" id="SSF50249">
    <property type="entry name" value="Nucleic acid-binding proteins"/>
    <property type="match status" value="4"/>
</dbReference>
<dbReference type="GO" id="GO:0003735">
    <property type="term" value="F:structural constituent of ribosome"/>
    <property type="evidence" value="ECO:0007669"/>
    <property type="project" value="TreeGrafter"/>
</dbReference>